<evidence type="ECO:0008006" key="3">
    <source>
        <dbReference type="Google" id="ProtNLM"/>
    </source>
</evidence>
<keyword evidence="2" id="KW-1185">Reference proteome</keyword>
<proteinExistence type="predicted"/>
<dbReference type="HOGENOM" id="CLU_2446815_0_0_1"/>
<evidence type="ECO:0000313" key="1">
    <source>
        <dbReference type="EMBL" id="KIJ31221.1"/>
    </source>
</evidence>
<sequence length="90" mass="10334">ATERSWNRYGYKCFLFHHVFGTLNVLNARLKSPRHQDNIYRCPNRTACSAEFSVMSSLTQHVERGKCGVHKFAEVKDAMESLEGGMRRLG</sequence>
<dbReference type="AlphaFoldDB" id="A0A0C9V0T9"/>
<protein>
    <recommendedName>
        <fullName evidence="3">C2H2-type domain-containing protein</fullName>
    </recommendedName>
</protein>
<dbReference type="Proteomes" id="UP000054279">
    <property type="component" value="Unassembled WGS sequence"/>
</dbReference>
<name>A0A0C9V0T9_SPHS4</name>
<dbReference type="EMBL" id="KN837246">
    <property type="protein sequence ID" value="KIJ31221.1"/>
    <property type="molecule type" value="Genomic_DNA"/>
</dbReference>
<accession>A0A0C9V0T9</accession>
<reference evidence="1 2" key="1">
    <citation type="submission" date="2014-06" db="EMBL/GenBank/DDBJ databases">
        <title>Evolutionary Origins and Diversification of the Mycorrhizal Mutualists.</title>
        <authorList>
            <consortium name="DOE Joint Genome Institute"/>
            <consortium name="Mycorrhizal Genomics Consortium"/>
            <person name="Kohler A."/>
            <person name="Kuo A."/>
            <person name="Nagy L.G."/>
            <person name="Floudas D."/>
            <person name="Copeland A."/>
            <person name="Barry K.W."/>
            <person name="Cichocki N."/>
            <person name="Veneault-Fourrey C."/>
            <person name="LaButti K."/>
            <person name="Lindquist E.A."/>
            <person name="Lipzen A."/>
            <person name="Lundell T."/>
            <person name="Morin E."/>
            <person name="Murat C."/>
            <person name="Riley R."/>
            <person name="Ohm R."/>
            <person name="Sun H."/>
            <person name="Tunlid A."/>
            <person name="Henrissat B."/>
            <person name="Grigoriev I.V."/>
            <person name="Hibbett D.S."/>
            <person name="Martin F."/>
        </authorList>
    </citation>
    <scope>NUCLEOTIDE SEQUENCE [LARGE SCALE GENOMIC DNA]</scope>
    <source>
        <strain evidence="1 2">SS14</strain>
    </source>
</reference>
<dbReference type="OrthoDB" id="6077919at2759"/>
<organism evidence="1 2">
    <name type="scientific">Sphaerobolus stellatus (strain SS14)</name>
    <dbReference type="NCBI Taxonomy" id="990650"/>
    <lineage>
        <taxon>Eukaryota</taxon>
        <taxon>Fungi</taxon>
        <taxon>Dikarya</taxon>
        <taxon>Basidiomycota</taxon>
        <taxon>Agaricomycotina</taxon>
        <taxon>Agaricomycetes</taxon>
        <taxon>Phallomycetidae</taxon>
        <taxon>Geastrales</taxon>
        <taxon>Sphaerobolaceae</taxon>
        <taxon>Sphaerobolus</taxon>
    </lineage>
</organism>
<evidence type="ECO:0000313" key="2">
    <source>
        <dbReference type="Proteomes" id="UP000054279"/>
    </source>
</evidence>
<feature type="non-terminal residue" evidence="1">
    <location>
        <position position="90"/>
    </location>
</feature>
<gene>
    <name evidence="1" type="ORF">M422DRAFT_116660</name>
</gene>
<feature type="non-terminal residue" evidence="1">
    <location>
        <position position="1"/>
    </location>
</feature>